<reference evidence="3" key="1">
    <citation type="journal article" date="2020" name="Nature">
        <title>Giant virus diversity and host interactions through global metagenomics.</title>
        <authorList>
            <person name="Schulz F."/>
            <person name="Roux S."/>
            <person name="Paez-Espino D."/>
            <person name="Jungbluth S."/>
            <person name="Walsh D.A."/>
            <person name="Denef V.J."/>
            <person name="McMahon K.D."/>
            <person name="Konstantinidis K.T."/>
            <person name="Eloe-Fadrosh E.A."/>
            <person name="Kyrpides N.C."/>
            <person name="Woyke T."/>
        </authorList>
    </citation>
    <scope>NUCLEOTIDE SEQUENCE</scope>
    <source>
        <strain evidence="3">GVMAG-M-3300020728-1</strain>
    </source>
</reference>
<keyword evidence="2" id="KW-1133">Transmembrane helix</keyword>
<name>A0A6C0CFX2_9ZZZZ</name>
<dbReference type="AlphaFoldDB" id="A0A6C0CFX2"/>
<feature type="compositionally biased region" description="Basic and acidic residues" evidence="1">
    <location>
        <begin position="84"/>
        <end position="102"/>
    </location>
</feature>
<feature type="transmembrane region" description="Helical" evidence="2">
    <location>
        <begin position="6"/>
        <end position="32"/>
    </location>
</feature>
<evidence type="ECO:0000256" key="1">
    <source>
        <dbReference type="SAM" id="MobiDB-lite"/>
    </source>
</evidence>
<protein>
    <submittedName>
        <fullName evidence="3">Uncharacterized protein</fullName>
    </submittedName>
</protein>
<keyword evidence="2" id="KW-0812">Transmembrane</keyword>
<proteinExistence type="predicted"/>
<feature type="compositionally biased region" description="Pro residues" evidence="1">
    <location>
        <begin position="49"/>
        <end position="58"/>
    </location>
</feature>
<feature type="region of interest" description="Disordered" evidence="1">
    <location>
        <begin position="45"/>
        <end position="116"/>
    </location>
</feature>
<evidence type="ECO:0000313" key="3">
    <source>
        <dbReference type="EMBL" id="QHT03187.1"/>
    </source>
</evidence>
<organism evidence="3">
    <name type="scientific">viral metagenome</name>
    <dbReference type="NCBI Taxonomy" id="1070528"/>
    <lineage>
        <taxon>unclassified sequences</taxon>
        <taxon>metagenomes</taxon>
        <taxon>organismal metagenomes</taxon>
    </lineage>
</organism>
<keyword evidence="2" id="KW-0472">Membrane</keyword>
<dbReference type="EMBL" id="MN739407">
    <property type="protein sequence ID" value="QHT03187.1"/>
    <property type="molecule type" value="Genomic_DNA"/>
</dbReference>
<accession>A0A6C0CFX2</accession>
<sequence length="116" mass="12778">MIALEILYVALATVAVLGLLQVFAYVATRVLYPPEPQIIYRNVPVQMQAPPPPPPPVHSPYLQQGPPQLPKNEPALTQQTQEVKLPEYEPRKPASDSLRLDAELPAGIQETRPPGL</sequence>
<evidence type="ECO:0000256" key="2">
    <source>
        <dbReference type="SAM" id="Phobius"/>
    </source>
</evidence>